<dbReference type="AlphaFoldDB" id="A0AAD7I8U5"/>
<evidence type="ECO:0000313" key="2">
    <source>
        <dbReference type="EMBL" id="KAJ7736809.1"/>
    </source>
</evidence>
<protein>
    <submittedName>
        <fullName evidence="2">Uncharacterized protein</fullName>
    </submittedName>
</protein>
<gene>
    <name evidence="2" type="ORF">B0H16DRAFT_1891776</name>
</gene>
<comment type="caution">
    <text evidence="2">The sequence shown here is derived from an EMBL/GenBank/DDBJ whole genome shotgun (WGS) entry which is preliminary data.</text>
</comment>
<evidence type="ECO:0000313" key="3">
    <source>
        <dbReference type="Proteomes" id="UP001215598"/>
    </source>
</evidence>
<keyword evidence="1" id="KW-0732">Signal</keyword>
<proteinExistence type="predicted"/>
<feature type="signal peptide" evidence="1">
    <location>
        <begin position="1"/>
        <end position="23"/>
    </location>
</feature>
<keyword evidence="3" id="KW-1185">Reference proteome</keyword>
<sequence length="136" mass="14639">MPGTCGFPFHSLRLCITIGGTAADVHFVASVSLLYPTPVDDGKHHFSPDHPNDDVNVPTIRIEPPPPVEDYSSQPLWSPVCLSSPSAVCAASGSRIRASGVIVPRRTFLTIIQQGKEGWQLSLGRDPQRHQGTCPS</sequence>
<name>A0AAD7I8U5_9AGAR</name>
<organism evidence="2 3">
    <name type="scientific">Mycena metata</name>
    <dbReference type="NCBI Taxonomy" id="1033252"/>
    <lineage>
        <taxon>Eukaryota</taxon>
        <taxon>Fungi</taxon>
        <taxon>Dikarya</taxon>
        <taxon>Basidiomycota</taxon>
        <taxon>Agaricomycotina</taxon>
        <taxon>Agaricomycetes</taxon>
        <taxon>Agaricomycetidae</taxon>
        <taxon>Agaricales</taxon>
        <taxon>Marasmiineae</taxon>
        <taxon>Mycenaceae</taxon>
        <taxon>Mycena</taxon>
    </lineage>
</organism>
<evidence type="ECO:0000256" key="1">
    <source>
        <dbReference type="SAM" id="SignalP"/>
    </source>
</evidence>
<dbReference type="Proteomes" id="UP001215598">
    <property type="component" value="Unassembled WGS sequence"/>
</dbReference>
<reference evidence="2" key="1">
    <citation type="submission" date="2023-03" db="EMBL/GenBank/DDBJ databases">
        <title>Massive genome expansion in bonnet fungi (Mycena s.s.) driven by repeated elements and novel gene families across ecological guilds.</title>
        <authorList>
            <consortium name="Lawrence Berkeley National Laboratory"/>
            <person name="Harder C.B."/>
            <person name="Miyauchi S."/>
            <person name="Viragh M."/>
            <person name="Kuo A."/>
            <person name="Thoen E."/>
            <person name="Andreopoulos B."/>
            <person name="Lu D."/>
            <person name="Skrede I."/>
            <person name="Drula E."/>
            <person name="Henrissat B."/>
            <person name="Morin E."/>
            <person name="Kohler A."/>
            <person name="Barry K."/>
            <person name="LaButti K."/>
            <person name="Morin E."/>
            <person name="Salamov A."/>
            <person name="Lipzen A."/>
            <person name="Mereny Z."/>
            <person name="Hegedus B."/>
            <person name="Baldrian P."/>
            <person name="Stursova M."/>
            <person name="Weitz H."/>
            <person name="Taylor A."/>
            <person name="Grigoriev I.V."/>
            <person name="Nagy L.G."/>
            <person name="Martin F."/>
            <person name="Kauserud H."/>
        </authorList>
    </citation>
    <scope>NUCLEOTIDE SEQUENCE</scope>
    <source>
        <strain evidence="2">CBHHK182m</strain>
    </source>
</reference>
<dbReference type="EMBL" id="JARKIB010000119">
    <property type="protein sequence ID" value="KAJ7736809.1"/>
    <property type="molecule type" value="Genomic_DNA"/>
</dbReference>
<feature type="chain" id="PRO_5041989667" evidence="1">
    <location>
        <begin position="24"/>
        <end position="136"/>
    </location>
</feature>
<accession>A0AAD7I8U5</accession>